<gene>
    <name evidence="1" type="ORF">VNI00_014527</name>
</gene>
<comment type="caution">
    <text evidence="1">The sequence shown here is derived from an EMBL/GenBank/DDBJ whole genome shotgun (WGS) entry which is preliminary data.</text>
</comment>
<evidence type="ECO:0000313" key="2">
    <source>
        <dbReference type="Proteomes" id="UP001383192"/>
    </source>
</evidence>
<evidence type="ECO:0008006" key="3">
    <source>
        <dbReference type="Google" id="ProtNLM"/>
    </source>
</evidence>
<dbReference type="GO" id="GO:0003676">
    <property type="term" value="F:nucleic acid binding"/>
    <property type="evidence" value="ECO:0007669"/>
    <property type="project" value="InterPro"/>
</dbReference>
<sequence length="273" mass="30680">MEGDCEQSKISTLPGSTSQLYEMLGIKAAMDRADNTEPLTIRTESKYAAQILDGKWQKVEDQGCIGVKNGEMIRTTVVKIRQRQAETYLLQVDNKTVTENDRTAKKKANEALESGTADEANTEIPAQYCEVKLKTITQRTATKAIRIQKMRQAVAITNGKTPTDSQIWKSCKCSDISMKIRHFMWKLIHECTNGRRILDRKDKCRRQRNGPNSTASRKTLELVSALIIRPLTTKLEVSPNGTTSRFVPFILVVTVEGTTKGEQRSRNQRCLGA</sequence>
<name>A0AAW0BT77_9AGAR</name>
<dbReference type="SUPFAM" id="SSF53098">
    <property type="entry name" value="Ribonuclease H-like"/>
    <property type="match status" value="1"/>
</dbReference>
<proteinExistence type="predicted"/>
<dbReference type="EMBL" id="JAYKXP010000082">
    <property type="protein sequence ID" value="KAK7029494.1"/>
    <property type="molecule type" value="Genomic_DNA"/>
</dbReference>
<organism evidence="1 2">
    <name type="scientific">Paramarasmius palmivorus</name>
    <dbReference type="NCBI Taxonomy" id="297713"/>
    <lineage>
        <taxon>Eukaryota</taxon>
        <taxon>Fungi</taxon>
        <taxon>Dikarya</taxon>
        <taxon>Basidiomycota</taxon>
        <taxon>Agaricomycotina</taxon>
        <taxon>Agaricomycetes</taxon>
        <taxon>Agaricomycetidae</taxon>
        <taxon>Agaricales</taxon>
        <taxon>Marasmiineae</taxon>
        <taxon>Marasmiaceae</taxon>
        <taxon>Paramarasmius</taxon>
    </lineage>
</organism>
<accession>A0AAW0BT77</accession>
<evidence type="ECO:0000313" key="1">
    <source>
        <dbReference type="EMBL" id="KAK7029494.1"/>
    </source>
</evidence>
<dbReference type="Proteomes" id="UP001383192">
    <property type="component" value="Unassembled WGS sequence"/>
</dbReference>
<dbReference type="AlphaFoldDB" id="A0AAW0BT77"/>
<reference evidence="1 2" key="1">
    <citation type="submission" date="2024-01" db="EMBL/GenBank/DDBJ databases">
        <title>A draft genome for a cacao thread blight-causing isolate of Paramarasmius palmivorus.</title>
        <authorList>
            <person name="Baruah I.K."/>
            <person name="Bukari Y."/>
            <person name="Amoako-Attah I."/>
            <person name="Meinhardt L.W."/>
            <person name="Bailey B.A."/>
            <person name="Cohen S.P."/>
        </authorList>
    </citation>
    <scope>NUCLEOTIDE SEQUENCE [LARGE SCALE GENOMIC DNA]</scope>
    <source>
        <strain evidence="1 2">GH-12</strain>
    </source>
</reference>
<keyword evidence="2" id="KW-1185">Reference proteome</keyword>
<dbReference type="InterPro" id="IPR012337">
    <property type="entry name" value="RNaseH-like_sf"/>
</dbReference>
<dbReference type="Gene3D" id="3.30.420.10">
    <property type="entry name" value="Ribonuclease H-like superfamily/Ribonuclease H"/>
    <property type="match status" value="1"/>
</dbReference>
<dbReference type="InterPro" id="IPR036397">
    <property type="entry name" value="RNaseH_sf"/>
</dbReference>
<protein>
    <recommendedName>
        <fullName evidence="3">Reverse transcriptase</fullName>
    </recommendedName>
</protein>